<feature type="domain" description="CCHC-type" evidence="16">
    <location>
        <begin position="108"/>
        <end position="124"/>
    </location>
</feature>
<dbReference type="PROSITE" id="PS50158">
    <property type="entry name" value="ZF_CCHC"/>
    <property type="match status" value="1"/>
</dbReference>
<protein>
    <recommendedName>
        <fullName evidence="2">Zinc finger CCHC-type and RNA-binding motif-containing protein 1</fullName>
    </recommendedName>
    <alternativeName>
        <fullName evidence="11">U11/U12 small nuclear ribonucleoprotein 31 kDa protein</fullName>
    </alternativeName>
</protein>
<keyword evidence="4" id="KW-0479">Metal-binding</keyword>
<evidence type="ECO:0000313" key="17">
    <source>
        <dbReference type="EMBL" id="CEK66737.1"/>
    </source>
</evidence>
<keyword evidence="5" id="KW-0747">Spliceosome</keyword>
<feature type="compositionally biased region" description="Polar residues" evidence="14">
    <location>
        <begin position="175"/>
        <end position="194"/>
    </location>
</feature>
<evidence type="ECO:0000256" key="14">
    <source>
        <dbReference type="SAM" id="MobiDB-lite"/>
    </source>
</evidence>
<dbReference type="InterPro" id="IPR036875">
    <property type="entry name" value="Znf_CCHC_sf"/>
</dbReference>
<dbReference type="Gene3D" id="3.30.70.330">
    <property type="match status" value="1"/>
</dbReference>
<organism evidence="17">
    <name type="scientific">Arion vulgaris</name>
    <dbReference type="NCBI Taxonomy" id="1028688"/>
    <lineage>
        <taxon>Eukaryota</taxon>
        <taxon>Metazoa</taxon>
        <taxon>Spiralia</taxon>
        <taxon>Lophotrochozoa</taxon>
        <taxon>Mollusca</taxon>
        <taxon>Gastropoda</taxon>
        <taxon>Heterobranchia</taxon>
        <taxon>Euthyneura</taxon>
        <taxon>Panpulmonata</taxon>
        <taxon>Eupulmonata</taxon>
        <taxon>Stylommatophora</taxon>
        <taxon>Helicina</taxon>
        <taxon>Arionoidea</taxon>
        <taxon>Arionidae</taxon>
        <taxon>Arion</taxon>
    </lineage>
</organism>
<dbReference type="AlphaFoldDB" id="A0A0B6ZE60"/>
<dbReference type="FunFam" id="4.10.60.10:FF:000009">
    <property type="entry name" value="Zinc finger CCHC-type and RNA-binding motif-containing protein 1"/>
    <property type="match status" value="1"/>
</dbReference>
<dbReference type="InterPro" id="IPR034219">
    <property type="entry name" value="ZCRB1_RRM"/>
</dbReference>
<keyword evidence="10" id="KW-0539">Nucleus</keyword>
<evidence type="ECO:0000259" key="15">
    <source>
        <dbReference type="PROSITE" id="PS50102"/>
    </source>
</evidence>
<dbReference type="SUPFAM" id="SSF54928">
    <property type="entry name" value="RNA-binding domain, RBD"/>
    <property type="match status" value="1"/>
</dbReference>
<dbReference type="GO" id="GO:0000398">
    <property type="term" value="P:mRNA splicing, via spliceosome"/>
    <property type="evidence" value="ECO:0007669"/>
    <property type="project" value="InterPro"/>
</dbReference>
<dbReference type="GO" id="GO:0008270">
    <property type="term" value="F:zinc ion binding"/>
    <property type="evidence" value="ECO:0007669"/>
    <property type="project" value="UniProtKB-KW"/>
</dbReference>
<dbReference type="GO" id="GO:0003723">
    <property type="term" value="F:RNA binding"/>
    <property type="evidence" value="ECO:0007669"/>
    <property type="project" value="UniProtKB-UniRule"/>
</dbReference>
<evidence type="ECO:0000256" key="11">
    <source>
        <dbReference type="ARBA" id="ARBA00032031"/>
    </source>
</evidence>
<evidence type="ECO:0000256" key="8">
    <source>
        <dbReference type="ARBA" id="ARBA00022884"/>
    </source>
</evidence>
<evidence type="ECO:0000256" key="1">
    <source>
        <dbReference type="ARBA" id="ARBA00004123"/>
    </source>
</evidence>
<dbReference type="PROSITE" id="PS50102">
    <property type="entry name" value="RRM"/>
    <property type="match status" value="1"/>
</dbReference>
<keyword evidence="8 13" id="KW-0694">RNA-binding</keyword>
<dbReference type="SMART" id="SM00343">
    <property type="entry name" value="ZnF_C2HC"/>
    <property type="match status" value="1"/>
</dbReference>
<dbReference type="SMART" id="SM00360">
    <property type="entry name" value="RRM"/>
    <property type="match status" value="1"/>
</dbReference>
<dbReference type="InterPro" id="IPR001878">
    <property type="entry name" value="Znf_CCHC"/>
</dbReference>
<dbReference type="Pfam" id="PF00098">
    <property type="entry name" value="zf-CCHC"/>
    <property type="match status" value="1"/>
</dbReference>
<proteinExistence type="predicted"/>
<dbReference type="EMBL" id="HACG01019872">
    <property type="protein sequence ID" value="CEK66737.1"/>
    <property type="molecule type" value="Transcribed_RNA"/>
</dbReference>
<dbReference type="InterPro" id="IPR012677">
    <property type="entry name" value="Nucleotide-bd_a/b_plait_sf"/>
</dbReference>
<evidence type="ECO:0000256" key="10">
    <source>
        <dbReference type="ARBA" id="ARBA00023242"/>
    </source>
</evidence>
<dbReference type="PANTHER" id="PTHR46259">
    <property type="entry name" value="ZINC FINGER CCHC-TYPE AND RNA-BINDING MOTIF-CONTAINING PROTEIN 1"/>
    <property type="match status" value="1"/>
</dbReference>
<keyword evidence="9" id="KW-0508">mRNA splicing</keyword>
<feature type="region of interest" description="Disordered" evidence="14">
    <location>
        <begin position="123"/>
        <end position="215"/>
    </location>
</feature>
<name>A0A0B6ZE60_9EUPU</name>
<reference evidence="17" key="1">
    <citation type="submission" date="2014-12" db="EMBL/GenBank/DDBJ databases">
        <title>Insight into the proteome of Arion vulgaris.</title>
        <authorList>
            <person name="Aradska J."/>
            <person name="Bulat T."/>
            <person name="Smidak R."/>
            <person name="Sarate P."/>
            <person name="Gangsoo J."/>
            <person name="Sialana F."/>
            <person name="Bilban M."/>
            <person name="Lubec G."/>
        </authorList>
    </citation>
    <scope>NUCLEOTIDE SEQUENCE</scope>
    <source>
        <tissue evidence="17">Skin</tissue>
    </source>
</reference>
<dbReference type="CDD" id="cd12393">
    <property type="entry name" value="RRM_ZCRB1"/>
    <property type="match status" value="1"/>
</dbReference>
<dbReference type="InterPro" id="IPR035979">
    <property type="entry name" value="RBD_domain_sf"/>
</dbReference>
<feature type="domain" description="RRM" evidence="15">
    <location>
        <begin position="12"/>
        <end position="90"/>
    </location>
</feature>
<comment type="subcellular location">
    <subcellularLocation>
        <location evidence="1">Nucleus</location>
    </subcellularLocation>
</comment>
<dbReference type="Pfam" id="PF00076">
    <property type="entry name" value="RRM_1"/>
    <property type="match status" value="1"/>
</dbReference>
<evidence type="ECO:0000256" key="2">
    <source>
        <dbReference type="ARBA" id="ARBA00015428"/>
    </source>
</evidence>
<evidence type="ECO:0000256" key="9">
    <source>
        <dbReference type="ARBA" id="ARBA00023187"/>
    </source>
</evidence>
<evidence type="ECO:0000259" key="16">
    <source>
        <dbReference type="PROSITE" id="PS50158"/>
    </source>
</evidence>
<gene>
    <name evidence="17" type="primary">ORF59980</name>
</gene>
<evidence type="ECO:0000256" key="7">
    <source>
        <dbReference type="ARBA" id="ARBA00022833"/>
    </source>
</evidence>
<evidence type="ECO:0000256" key="6">
    <source>
        <dbReference type="ARBA" id="ARBA00022771"/>
    </source>
</evidence>
<feature type="compositionally biased region" description="Acidic residues" evidence="14">
    <location>
        <begin position="145"/>
        <end position="159"/>
    </location>
</feature>
<evidence type="ECO:0000256" key="4">
    <source>
        <dbReference type="ARBA" id="ARBA00022723"/>
    </source>
</evidence>
<keyword evidence="7" id="KW-0862">Zinc</keyword>
<dbReference type="InterPro" id="IPR044598">
    <property type="entry name" value="ZCRB1"/>
</dbReference>
<evidence type="ECO:0000256" key="12">
    <source>
        <dbReference type="PROSITE-ProRule" id="PRU00047"/>
    </source>
</evidence>
<keyword evidence="3" id="KW-0507">mRNA processing</keyword>
<evidence type="ECO:0000256" key="5">
    <source>
        <dbReference type="ARBA" id="ARBA00022728"/>
    </source>
</evidence>
<dbReference type="SUPFAM" id="SSF57756">
    <property type="entry name" value="Retrovirus zinc finger-like domains"/>
    <property type="match status" value="1"/>
</dbReference>
<dbReference type="PANTHER" id="PTHR46259:SF1">
    <property type="entry name" value="ZINC FINGER CCHC-TYPE AND RNA-BINDING MOTIF-CONTAINING PROTEIN 1"/>
    <property type="match status" value="1"/>
</dbReference>
<evidence type="ECO:0000256" key="3">
    <source>
        <dbReference type="ARBA" id="ARBA00022664"/>
    </source>
</evidence>
<keyword evidence="6 12" id="KW-0863">Zinc-finger</keyword>
<dbReference type="Gene3D" id="4.10.60.10">
    <property type="entry name" value="Zinc finger, CCHC-type"/>
    <property type="match status" value="1"/>
</dbReference>
<evidence type="ECO:0000256" key="13">
    <source>
        <dbReference type="PROSITE-ProRule" id="PRU00176"/>
    </source>
</evidence>
<dbReference type="GO" id="GO:0005689">
    <property type="term" value="C:U12-type spliceosomal complex"/>
    <property type="evidence" value="ECO:0007669"/>
    <property type="project" value="InterPro"/>
</dbReference>
<sequence>MSAVNKLAPSKCTVYASNLPFSLTNNDLHKIFEKYGKVVRVTILRDKKTRLSKGVAFILYLEREGAHMAVRALNNTKMFDRTVSCSIAKDNGRAPEFIRRREYVDKSRCYECGEEGHLSYKCPKNLLGEREPPPKKKKKKKHENEEDSNEYGDSEDDDGATSAAMNESLAAAIRFQQTLMTQDPLEETSSFSEASSKRKRYKKDAYFSDEEELDD</sequence>
<accession>A0A0B6ZE60</accession>
<dbReference type="FunFam" id="3.30.70.330:FF:000233">
    <property type="entry name" value="Zinc finger CCHC-type and RNA-binding motif-containing protein 1"/>
    <property type="match status" value="1"/>
</dbReference>
<dbReference type="InterPro" id="IPR000504">
    <property type="entry name" value="RRM_dom"/>
</dbReference>